<keyword evidence="1" id="KW-1133">Transmembrane helix</keyword>
<sequence>MIDREVAAMAGVVVTLARKSWRAVVDIVARVWGSFSRHRHWWKVAGLVLVAALLGAFVDALSDPKEDYELLTWVGVIFGLSALFAFVGPALLAWILFGVLGDGIRPTAALTRLGAAAGAGTAAGLLVSVITFYFAWLNNAESAGLTNDEVSEFSGYDPGLFLTLPALGAIIGFSAGLVAVVVDAAARSRWPRPAIRLSPVVLPLIVLATSPFIGPAHSMRALIDMLLVNDPEPDEGSWLSKIAEEQNTLIDSALPVPVLVVVTAAVTGCYALAAWRRTPELQEVVPR</sequence>
<feature type="transmembrane region" description="Helical" evidence="1">
    <location>
        <begin position="40"/>
        <end position="58"/>
    </location>
</feature>
<comment type="caution">
    <text evidence="2">The sequence shown here is derived from an EMBL/GenBank/DDBJ whole genome shotgun (WGS) entry which is preliminary data.</text>
</comment>
<feature type="transmembrane region" description="Helical" evidence="1">
    <location>
        <begin position="70"/>
        <end position="101"/>
    </location>
</feature>
<evidence type="ECO:0008006" key="4">
    <source>
        <dbReference type="Google" id="ProtNLM"/>
    </source>
</evidence>
<keyword evidence="1" id="KW-0812">Transmembrane</keyword>
<evidence type="ECO:0000313" key="3">
    <source>
        <dbReference type="Proteomes" id="UP001589783"/>
    </source>
</evidence>
<feature type="transmembrane region" description="Helical" evidence="1">
    <location>
        <begin position="113"/>
        <end position="136"/>
    </location>
</feature>
<accession>A0ABV6HCR8</accession>
<dbReference type="Proteomes" id="UP001589783">
    <property type="component" value="Unassembled WGS sequence"/>
</dbReference>
<reference evidence="2 3" key="1">
    <citation type="submission" date="2024-09" db="EMBL/GenBank/DDBJ databases">
        <authorList>
            <person name="Sun Q."/>
            <person name="Mori K."/>
        </authorList>
    </citation>
    <scope>NUCLEOTIDE SEQUENCE [LARGE SCALE GENOMIC DNA]</scope>
    <source>
        <strain evidence="2 3">CCM 7957</strain>
    </source>
</reference>
<name>A0ABV6HCR8_9ACTN</name>
<feature type="transmembrane region" description="Helical" evidence="1">
    <location>
        <begin position="160"/>
        <end position="182"/>
    </location>
</feature>
<proteinExistence type="predicted"/>
<dbReference type="RefSeq" id="WP_382365202.1">
    <property type="nucleotide sequence ID" value="NZ_JBHLWV010000025.1"/>
</dbReference>
<feature type="transmembrane region" description="Helical" evidence="1">
    <location>
        <begin position="254"/>
        <end position="273"/>
    </location>
</feature>
<dbReference type="EMBL" id="JBHLWV010000025">
    <property type="protein sequence ID" value="MFC0315970.1"/>
    <property type="molecule type" value="Genomic_DNA"/>
</dbReference>
<protein>
    <recommendedName>
        <fullName evidence="4">Integral membrane protein</fullName>
    </recommendedName>
</protein>
<feature type="transmembrane region" description="Helical" evidence="1">
    <location>
        <begin position="194"/>
        <end position="213"/>
    </location>
</feature>
<keyword evidence="1" id="KW-0472">Membrane</keyword>
<evidence type="ECO:0000256" key="1">
    <source>
        <dbReference type="SAM" id="Phobius"/>
    </source>
</evidence>
<evidence type="ECO:0000313" key="2">
    <source>
        <dbReference type="EMBL" id="MFC0315970.1"/>
    </source>
</evidence>
<keyword evidence="3" id="KW-1185">Reference proteome</keyword>
<gene>
    <name evidence="2" type="ORF">ACFFJD_14040</name>
</gene>
<organism evidence="2 3">
    <name type="scientific">Gordonia phosphorivorans</name>
    <dbReference type="NCBI Taxonomy" id="1056982"/>
    <lineage>
        <taxon>Bacteria</taxon>
        <taxon>Bacillati</taxon>
        <taxon>Actinomycetota</taxon>
        <taxon>Actinomycetes</taxon>
        <taxon>Mycobacteriales</taxon>
        <taxon>Gordoniaceae</taxon>
        <taxon>Gordonia</taxon>
    </lineage>
</organism>